<dbReference type="PANTHER" id="PTHR42834:SF1">
    <property type="entry name" value="ENDONUCLEASE_EXONUCLEASE_PHOSPHATASE FAMILY PROTEIN (AFU_ORTHOLOGUE AFUA_3G09210)"/>
    <property type="match status" value="1"/>
</dbReference>
<gene>
    <name evidence="2" type="ORF">NC99_02280</name>
</gene>
<keyword evidence="3" id="KW-1185">Reference proteome</keyword>
<dbReference type="SUPFAM" id="SSF56219">
    <property type="entry name" value="DNase I-like"/>
    <property type="match status" value="1"/>
</dbReference>
<reference evidence="3" key="1">
    <citation type="submission" date="2015-07" db="EMBL/GenBank/DDBJ databases">
        <title>Genome sequencing of Sunxiuqinia dokdonensis strain SK.</title>
        <authorList>
            <person name="Ahn S."/>
            <person name="Kim B.-C."/>
        </authorList>
    </citation>
    <scope>NUCLEOTIDE SEQUENCE [LARGE SCALE GENOMIC DNA]</scope>
    <source>
        <strain evidence="3">SK</strain>
    </source>
</reference>
<dbReference type="EMBL" id="LGIA01000013">
    <property type="protein sequence ID" value="KOH46949.1"/>
    <property type="molecule type" value="Genomic_DNA"/>
</dbReference>
<dbReference type="Gene3D" id="3.60.10.10">
    <property type="entry name" value="Endonuclease/exonuclease/phosphatase"/>
    <property type="match status" value="1"/>
</dbReference>
<dbReference type="STRING" id="1409788.NC99_02280"/>
<name>A0A0L8VEQ9_9BACT</name>
<organism evidence="2 3">
    <name type="scientific">Sunxiuqinia dokdonensis</name>
    <dbReference type="NCBI Taxonomy" id="1409788"/>
    <lineage>
        <taxon>Bacteria</taxon>
        <taxon>Pseudomonadati</taxon>
        <taxon>Bacteroidota</taxon>
        <taxon>Bacteroidia</taxon>
        <taxon>Marinilabiliales</taxon>
        <taxon>Prolixibacteraceae</taxon>
        <taxon>Sunxiuqinia</taxon>
    </lineage>
</organism>
<dbReference type="InterPro" id="IPR005135">
    <property type="entry name" value="Endo/exonuclease/phosphatase"/>
</dbReference>
<dbReference type="Proteomes" id="UP000036958">
    <property type="component" value="Unassembled WGS sequence"/>
</dbReference>
<dbReference type="OrthoDB" id="9802724at2"/>
<protein>
    <recommendedName>
        <fullName evidence="1">Endonuclease/exonuclease/phosphatase domain-containing protein</fullName>
    </recommendedName>
</protein>
<proteinExistence type="predicted"/>
<dbReference type="PROSITE" id="PS51257">
    <property type="entry name" value="PROKAR_LIPOPROTEIN"/>
    <property type="match status" value="1"/>
</dbReference>
<dbReference type="PATRIC" id="fig|1409788.3.peg.236"/>
<evidence type="ECO:0000259" key="1">
    <source>
        <dbReference type="Pfam" id="PF19580"/>
    </source>
</evidence>
<dbReference type="InterPro" id="IPR036691">
    <property type="entry name" value="Endo/exonu/phosph_ase_sf"/>
</dbReference>
<accession>A0A0L8VEQ9</accession>
<dbReference type="GO" id="GO:0003824">
    <property type="term" value="F:catalytic activity"/>
    <property type="evidence" value="ECO:0007669"/>
    <property type="project" value="InterPro"/>
</dbReference>
<dbReference type="PANTHER" id="PTHR42834">
    <property type="entry name" value="ENDONUCLEASE/EXONUCLEASE/PHOSPHATASE FAMILY PROTEIN (AFU_ORTHOLOGUE AFUA_3G09210)"/>
    <property type="match status" value="1"/>
</dbReference>
<dbReference type="Pfam" id="PF19580">
    <property type="entry name" value="Exo_endo_phos_3"/>
    <property type="match status" value="1"/>
</dbReference>
<dbReference type="AlphaFoldDB" id="A0A0L8VEQ9"/>
<comment type="caution">
    <text evidence="2">The sequence shown here is derived from an EMBL/GenBank/DDBJ whole genome shotgun (WGS) entry which is preliminary data.</text>
</comment>
<dbReference type="RefSeq" id="WP_053178946.1">
    <property type="nucleotide sequence ID" value="NZ_LGIA01000013.1"/>
</dbReference>
<evidence type="ECO:0000313" key="2">
    <source>
        <dbReference type="EMBL" id="KOH46949.1"/>
    </source>
</evidence>
<sequence>MKSHLILLAITLVLFVSCRPNLLKKKATIAFYNVENLFDTIDDPAINDEEFLPVSEKQWNTERYNKKLEDIAKVLGGINSEELPEVIGLCEIENRRVLEDLAATAPLASGNYQIVHVDSPDKRGIDVALLFRKREFKLLSHEAILVDPGFETRDILHVTGKLGKDEFHLFVNHWPSRWGGEQQSEPNRIVAAQTLKRKVDEIQAENADAKIIIIGDTNDEPENKSLAEIVRAMAPNTKAKLYNLMIPLDEQNHGSYNYRGQWNMIDNIIVSESVLRGNGFVATDQLGQVYHETWMEYRNKNGAMSPNRTYGGPNYYGGVSDHFPVYLNLEWR</sequence>
<feature type="domain" description="Endonuclease/exonuclease/phosphatase" evidence="1">
    <location>
        <begin position="28"/>
        <end position="330"/>
    </location>
</feature>
<evidence type="ECO:0000313" key="3">
    <source>
        <dbReference type="Proteomes" id="UP000036958"/>
    </source>
</evidence>